<gene>
    <name evidence="2" type="ORF">EG19_03670</name>
</gene>
<dbReference type="InterPro" id="IPR039424">
    <property type="entry name" value="SBP_5"/>
</dbReference>
<proteinExistence type="predicted"/>
<dbReference type="Proteomes" id="UP000027284">
    <property type="component" value="Unassembled WGS sequence"/>
</dbReference>
<dbReference type="OrthoDB" id="9796817at2"/>
<dbReference type="InterPro" id="IPR030678">
    <property type="entry name" value="Peptide/Ni-bd"/>
</dbReference>
<dbReference type="RefSeq" id="WP_038046268.1">
    <property type="nucleotide sequence ID" value="NZ_JMFG01000002.1"/>
</dbReference>
<dbReference type="InterPro" id="IPR000914">
    <property type="entry name" value="SBP_5_dom"/>
</dbReference>
<feature type="domain" description="Solute-binding protein family 5" evidence="1">
    <location>
        <begin position="68"/>
        <end position="414"/>
    </location>
</feature>
<evidence type="ECO:0000313" key="3">
    <source>
        <dbReference type="Proteomes" id="UP000027284"/>
    </source>
</evidence>
<dbReference type="PIRSF" id="PIRSF002741">
    <property type="entry name" value="MppA"/>
    <property type="match status" value="1"/>
</dbReference>
<dbReference type="Gene3D" id="3.10.105.10">
    <property type="entry name" value="Dipeptide-binding Protein, Domain 3"/>
    <property type="match status" value="1"/>
</dbReference>
<dbReference type="PROSITE" id="PS51257">
    <property type="entry name" value="PROKAR_LIPOPROTEIN"/>
    <property type="match status" value="1"/>
</dbReference>
<organism evidence="2 3">
    <name type="scientific">Thermoanaerobaculum aquaticum</name>
    <dbReference type="NCBI Taxonomy" id="1312852"/>
    <lineage>
        <taxon>Bacteria</taxon>
        <taxon>Pseudomonadati</taxon>
        <taxon>Acidobacteriota</taxon>
        <taxon>Thermoanaerobaculia</taxon>
        <taxon>Thermoanaerobaculales</taxon>
        <taxon>Thermoanaerobaculaceae</taxon>
        <taxon>Thermoanaerobaculum</taxon>
    </lineage>
</organism>
<dbReference type="GO" id="GO:0043190">
    <property type="term" value="C:ATP-binding cassette (ABC) transporter complex"/>
    <property type="evidence" value="ECO:0007669"/>
    <property type="project" value="InterPro"/>
</dbReference>
<sequence>MRRWWVGVVVGLVVLAGGCGFFREEKPVVVAQQSQPSTFDPHLANETVVSSTLSNVVEGLVRFSPYLQVEPALAVRWEQESPTAVRFWLRQGVVFHNGQELTARDVVASVLRARDHPRSQLKHLVRDVVEVKAEEPLSVVIRTSTPAPTLLNRLVFVGVVPEAQAQEREILVSIGTGPYRIVKREGTTLEMRAVPWWGGMPQIKKARFLFEENDQHRTSLFLAKKVDVCAWLRKEDVAEAARQKDLRVVQQPRLSVQMLALSPRAASGEAARALADVRVRRALLLALNRQRLVEEVARGDAVVASQLVHPLVFGYDPSLPPVPYDPEKARALLSEAGFASGFTVRLGAGRGAEDVVRIVQEDWEKVGVRVELEFLPFPEVLARARDGRLPVIFFARTCTTSDASEFLDPQAHSYDPDRGWGQENYPRMADPEVDRLLEEASRELDEEKRRALLQQAQRRVLEQGYYLPLVIRWFYLGMSSWLQFQPRYDQFLFLPDFKTVASP</sequence>
<dbReference type="EMBL" id="JMFG01000002">
    <property type="protein sequence ID" value="KDA54910.1"/>
    <property type="molecule type" value="Genomic_DNA"/>
</dbReference>
<accession>A0A062Y2D5</accession>
<evidence type="ECO:0000313" key="2">
    <source>
        <dbReference type="EMBL" id="KDA54910.1"/>
    </source>
</evidence>
<dbReference type="PANTHER" id="PTHR30290">
    <property type="entry name" value="PERIPLASMIC BINDING COMPONENT OF ABC TRANSPORTER"/>
    <property type="match status" value="1"/>
</dbReference>
<dbReference type="GO" id="GO:0030288">
    <property type="term" value="C:outer membrane-bounded periplasmic space"/>
    <property type="evidence" value="ECO:0007669"/>
    <property type="project" value="UniProtKB-ARBA"/>
</dbReference>
<evidence type="ECO:0000259" key="1">
    <source>
        <dbReference type="Pfam" id="PF00496"/>
    </source>
</evidence>
<dbReference type="AlphaFoldDB" id="A0A062Y2D5"/>
<dbReference type="STRING" id="1312852.EG19_03670"/>
<name>A0A062Y2D5_9BACT</name>
<dbReference type="GO" id="GO:1904680">
    <property type="term" value="F:peptide transmembrane transporter activity"/>
    <property type="evidence" value="ECO:0007669"/>
    <property type="project" value="TreeGrafter"/>
</dbReference>
<dbReference type="Pfam" id="PF00496">
    <property type="entry name" value="SBP_bac_5"/>
    <property type="match status" value="1"/>
</dbReference>
<dbReference type="SUPFAM" id="SSF53850">
    <property type="entry name" value="Periplasmic binding protein-like II"/>
    <property type="match status" value="1"/>
</dbReference>
<protein>
    <recommendedName>
        <fullName evidence="1">Solute-binding protein family 5 domain-containing protein</fullName>
    </recommendedName>
</protein>
<reference evidence="2 3" key="1">
    <citation type="submission" date="2014-04" db="EMBL/GenBank/DDBJ databases">
        <title>The Genome Sequence of Thermoanaerobaculum aquaticum MP-01, The First Cultivated Group 23 Acidobacterium.</title>
        <authorList>
            <person name="Stamps B.W."/>
            <person name="Losey N.A."/>
            <person name="Lawson P.A."/>
            <person name="Stevenson B.S."/>
        </authorList>
    </citation>
    <scope>NUCLEOTIDE SEQUENCE [LARGE SCALE GENOMIC DNA]</scope>
    <source>
        <strain evidence="2 3">MP-01</strain>
    </source>
</reference>
<dbReference type="Gene3D" id="3.40.190.10">
    <property type="entry name" value="Periplasmic binding protein-like II"/>
    <property type="match status" value="1"/>
</dbReference>
<keyword evidence="3" id="KW-1185">Reference proteome</keyword>
<comment type="caution">
    <text evidence="2">The sequence shown here is derived from an EMBL/GenBank/DDBJ whole genome shotgun (WGS) entry which is preliminary data.</text>
</comment>
<dbReference type="GO" id="GO:0015833">
    <property type="term" value="P:peptide transport"/>
    <property type="evidence" value="ECO:0007669"/>
    <property type="project" value="TreeGrafter"/>
</dbReference>